<proteinExistence type="predicted"/>
<sequence>MKPHGLKYSQEGCLCSLCRSRGYRKGDEYDSWQEVCKATERQKAKKEIKKELDNNE</sequence>
<evidence type="ECO:0000313" key="1">
    <source>
        <dbReference type="EMBL" id="XCI78103.1"/>
    </source>
</evidence>
<protein>
    <submittedName>
        <fullName evidence="1">Uncharacterized protein</fullName>
    </submittedName>
</protein>
<accession>A0AAU8HZE8</accession>
<dbReference type="EMBL" id="PP895363">
    <property type="protein sequence ID" value="XCI78103.1"/>
    <property type="molecule type" value="Genomic_DNA"/>
</dbReference>
<name>A0AAU8HZE8_9CAUD</name>
<organism evidence="1">
    <name type="scientific">Klebsiella phage FKP3</name>
    <dbReference type="NCBI Taxonomy" id="3231233"/>
    <lineage>
        <taxon>Viruses</taxon>
        <taxon>Duplodnaviria</taxon>
        <taxon>Heunggongvirae</taxon>
        <taxon>Uroviricota</taxon>
        <taxon>Caudoviricetes</taxon>
        <taxon>Stephanstirmvirinae</taxon>
        <taxon>Justusliebigvirus</taxon>
    </lineage>
</organism>
<reference evidence="1" key="1">
    <citation type="submission" date="2024-06" db="EMBL/GenBank/DDBJ databases">
        <title>High activity and specificity of bacteriophage cocktails against carbapenem-resistant Klebsiella pneumoniae belonging to high-risk clones CG258 and ST307.</title>
        <authorList>
            <person name="Jimenez Quiceno J."/>
            <person name="Salazar Ospina L."/>
            <person name="Tellez Carrasquilla S."/>
        </authorList>
    </citation>
    <scope>NUCLEOTIDE SEQUENCE</scope>
</reference>